<feature type="domain" description="Carboxylesterase type B" evidence="4">
    <location>
        <begin position="6"/>
        <end position="106"/>
    </location>
</feature>
<accession>A0A0B7KDT0</accession>
<dbReference type="InterPro" id="IPR002018">
    <property type="entry name" value="CarbesteraseB"/>
</dbReference>
<sequence length="237" mass="26237">MGGGMADKGIVFVTFNYRTGSFGWLAHPDLSNDMKLETGSESSGNWGMLDQFAALKWVYANIAAFGGDPHRIVVMGQSAGSASTQHMLNSELTRGLIKDAIIQSGGIRYVDSKNIPSIGELRKLSASALTEKLLTSPRDREWAFTATLDYYAMPDTYYNTLLKGLAQDVPIITGNTRDESGAVFGLNILLKEYHNSAIKTYGSEWGQRFLHWYPAFLHWYPALDSKSASIAYNTQWT</sequence>
<dbReference type="EC" id="3.1.1.-" evidence="3"/>
<dbReference type="GO" id="GO:0016787">
    <property type="term" value="F:hydrolase activity"/>
    <property type="evidence" value="ECO:0007669"/>
    <property type="project" value="UniProtKB-KW"/>
</dbReference>
<dbReference type="Gene3D" id="3.40.50.1820">
    <property type="entry name" value="alpha/beta hydrolase"/>
    <property type="match status" value="2"/>
</dbReference>
<dbReference type="EMBL" id="CDPU01000050">
    <property type="protein sequence ID" value="CEO55244.1"/>
    <property type="molecule type" value="Genomic_DNA"/>
</dbReference>
<reference evidence="5" key="1">
    <citation type="submission" date="2015-01" db="EMBL/GenBank/DDBJ databases">
        <authorList>
            <person name="Durling Mikael"/>
        </authorList>
    </citation>
    <scope>NUCLEOTIDE SEQUENCE</scope>
</reference>
<dbReference type="SUPFAM" id="SSF53474">
    <property type="entry name" value="alpha/beta-Hydrolases"/>
    <property type="match status" value="1"/>
</dbReference>
<evidence type="ECO:0000256" key="2">
    <source>
        <dbReference type="ARBA" id="ARBA00022801"/>
    </source>
</evidence>
<evidence type="ECO:0000313" key="5">
    <source>
        <dbReference type="EMBL" id="CEO55244.1"/>
    </source>
</evidence>
<dbReference type="InterPro" id="IPR050309">
    <property type="entry name" value="Type-B_Carboxylest/Lipase"/>
</dbReference>
<protein>
    <recommendedName>
        <fullName evidence="3">Carboxylic ester hydrolase</fullName>
        <ecNumber evidence="3">3.1.1.-</ecNumber>
    </recommendedName>
</protein>
<dbReference type="PROSITE" id="PS00122">
    <property type="entry name" value="CARBOXYLESTERASE_B_1"/>
    <property type="match status" value="1"/>
</dbReference>
<keyword evidence="2 3" id="KW-0378">Hydrolase</keyword>
<gene>
    <name evidence="5" type="ORF">BN869_000011302_1</name>
</gene>
<proteinExistence type="inferred from homology"/>
<dbReference type="PANTHER" id="PTHR11559">
    <property type="entry name" value="CARBOXYLESTERASE"/>
    <property type="match status" value="1"/>
</dbReference>
<dbReference type="InterPro" id="IPR029058">
    <property type="entry name" value="AB_hydrolase_fold"/>
</dbReference>
<evidence type="ECO:0000256" key="3">
    <source>
        <dbReference type="RuleBase" id="RU361235"/>
    </source>
</evidence>
<organism evidence="5">
    <name type="scientific">Bionectria ochroleuca</name>
    <name type="common">Gliocladium roseum</name>
    <dbReference type="NCBI Taxonomy" id="29856"/>
    <lineage>
        <taxon>Eukaryota</taxon>
        <taxon>Fungi</taxon>
        <taxon>Dikarya</taxon>
        <taxon>Ascomycota</taxon>
        <taxon>Pezizomycotina</taxon>
        <taxon>Sordariomycetes</taxon>
        <taxon>Hypocreomycetidae</taxon>
        <taxon>Hypocreales</taxon>
        <taxon>Bionectriaceae</taxon>
        <taxon>Clonostachys</taxon>
    </lineage>
</organism>
<comment type="similarity">
    <text evidence="1 3">Belongs to the type-B carboxylesterase/lipase family.</text>
</comment>
<dbReference type="Pfam" id="PF00135">
    <property type="entry name" value="COesterase"/>
    <property type="match status" value="1"/>
</dbReference>
<dbReference type="InterPro" id="IPR019826">
    <property type="entry name" value="Carboxylesterase_B_AS"/>
</dbReference>
<evidence type="ECO:0000256" key="1">
    <source>
        <dbReference type="ARBA" id="ARBA00005964"/>
    </source>
</evidence>
<dbReference type="AlphaFoldDB" id="A0A0B7KDT0"/>
<name>A0A0B7KDT0_BIOOC</name>
<evidence type="ECO:0000259" key="4">
    <source>
        <dbReference type="Pfam" id="PF00135"/>
    </source>
</evidence>